<evidence type="ECO:0000313" key="4">
    <source>
        <dbReference type="Proteomes" id="UP000053766"/>
    </source>
</evidence>
<reference evidence="4" key="2">
    <citation type="journal article" date="2016" name="Sci. Rep.">
        <title>Dictyocaulus viviparus genome, variome and transcriptome elucidate lungworm biology and support future intervention.</title>
        <authorList>
            <person name="McNulty S.N."/>
            <person name="Strube C."/>
            <person name="Rosa B.A."/>
            <person name="Martin J.C."/>
            <person name="Tyagi R."/>
            <person name="Choi Y.J."/>
            <person name="Wang Q."/>
            <person name="Hallsworth Pepin K."/>
            <person name="Zhang X."/>
            <person name="Ozersky P."/>
            <person name="Wilson R.K."/>
            <person name="Sternberg P.W."/>
            <person name="Gasser R.B."/>
            <person name="Mitreva M."/>
        </authorList>
    </citation>
    <scope>NUCLEOTIDE SEQUENCE [LARGE SCALE GENOMIC DNA]</scope>
    <source>
        <strain evidence="4">HannoverDv2000</strain>
    </source>
</reference>
<reference evidence="3 4" key="1">
    <citation type="submission" date="2013-11" db="EMBL/GenBank/DDBJ databases">
        <title>Draft genome of the bovine lungworm Dictyocaulus viviparus.</title>
        <authorList>
            <person name="Mitreva M."/>
        </authorList>
    </citation>
    <scope>NUCLEOTIDE SEQUENCE [LARGE SCALE GENOMIC DNA]</scope>
    <source>
        <strain evidence="3 4">HannoverDv2000</strain>
    </source>
</reference>
<dbReference type="SUPFAM" id="SSF54695">
    <property type="entry name" value="POZ domain"/>
    <property type="match status" value="1"/>
</dbReference>
<dbReference type="Proteomes" id="UP000053766">
    <property type="component" value="Unassembled WGS sequence"/>
</dbReference>
<sequence>MLIDFLQGLTPSDFLIRLSNLEVQLVQTNEKVKMRERVIEQLEHEIHAKQRLIKEQGHLIQILEHENRHEKDSINSDSEITVIEKFVTSSTPCYSNSNHNNQCDRLRERFEQALVEREKLELQNEQLLKQWEEALEYVTTRREKAIRVDCTTTTRGRMSGVVKVQKQLQEEIRRNIELKNAQIEMERNRCELFEEQPLPDTTDPLGAHSHFISFSTLLDYHSSLEKDKNHQYAERNRLKKPVKENDVTKKLLQSELDRSLINVSSTDNDVSVHHVTDMVHLNVGGKRYTTLFETLVLSKSSYFLRFLRIDNNTGKKDIADIVRDENRVLGVTPILFDEIEPVNRRVRSSSFIEPNFEVIDSNGAIFINRDGDLFAYVLQFMRDGKRTTLPENPYLLRQLMRESEFFGMNSWNDVLKQQLQQIEKFRNEELRKCGTTHQEFIYFKRASKARLDDLFCLQRN</sequence>
<organism evidence="3 4">
    <name type="scientific">Dictyocaulus viviparus</name>
    <name type="common">Bovine lungworm</name>
    <dbReference type="NCBI Taxonomy" id="29172"/>
    <lineage>
        <taxon>Eukaryota</taxon>
        <taxon>Metazoa</taxon>
        <taxon>Ecdysozoa</taxon>
        <taxon>Nematoda</taxon>
        <taxon>Chromadorea</taxon>
        <taxon>Rhabditida</taxon>
        <taxon>Rhabditina</taxon>
        <taxon>Rhabditomorpha</taxon>
        <taxon>Strongyloidea</taxon>
        <taxon>Metastrongylidae</taxon>
        <taxon>Dictyocaulus</taxon>
    </lineage>
</organism>
<dbReference type="PANTHER" id="PTHR14499">
    <property type="entry name" value="POTASSIUM CHANNEL TETRAMERIZATION DOMAIN-CONTAINING"/>
    <property type="match status" value="1"/>
</dbReference>
<dbReference type="InterPro" id="IPR000210">
    <property type="entry name" value="BTB/POZ_dom"/>
</dbReference>
<dbReference type="Pfam" id="PF02214">
    <property type="entry name" value="BTB_2"/>
    <property type="match status" value="1"/>
</dbReference>
<evidence type="ECO:0000313" key="3">
    <source>
        <dbReference type="EMBL" id="KJH52570.1"/>
    </source>
</evidence>
<dbReference type="EMBL" id="KN716163">
    <property type="protein sequence ID" value="KJH52570.1"/>
    <property type="molecule type" value="Genomic_DNA"/>
</dbReference>
<dbReference type="AlphaFoldDB" id="A0A0D8Y758"/>
<feature type="coiled-coil region" evidence="1">
    <location>
        <begin position="161"/>
        <end position="196"/>
    </location>
</feature>
<dbReference type="STRING" id="29172.A0A0D8Y758"/>
<keyword evidence="4" id="KW-1185">Reference proteome</keyword>
<name>A0A0D8Y758_DICVI</name>
<dbReference type="GO" id="GO:0034220">
    <property type="term" value="P:monoatomic ion transmembrane transport"/>
    <property type="evidence" value="ECO:0007669"/>
    <property type="project" value="UniProtKB-KW"/>
</dbReference>
<protein>
    <submittedName>
        <fullName evidence="3">K+ channel tetramerization domain protein</fullName>
    </submittedName>
</protein>
<feature type="domain" description="BTB" evidence="2">
    <location>
        <begin position="277"/>
        <end position="423"/>
    </location>
</feature>
<keyword evidence="3" id="KW-0813">Transport</keyword>
<keyword evidence="3" id="KW-0406">Ion transport</keyword>
<accession>A0A0D8Y758</accession>
<evidence type="ECO:0000256" key="1">
    <source>
        <dbReference type="SAM" id="Coils"/>
    </source>
</evidence>
<gene>
    <name evidence="3" type="ORF">DICVIV_01280</name>
</gene>
<dbReference type="SMART" id="SM00225">
    <property type="entry name" value="BTB"/>
    <property type="match status" value="1"/>
</dbReference>
<keyword evidence="3" id="KW-0407">Ion channel</keyword>
<dbReference type="CDD" id="cd18316">
    <property type="entry name" value="BTB_POZ_KCTD-like"/>
    <property type="match status" value="1"/>
</dbReference>
<keyword evidence="1" id="KW-0175">Coiled coil</keyword>
<dbReference type="InterPro" id="IPR011333">
    <property type="entry name" value="SKP1/BTB/POZ_sf"/>
</dbReference>
<proteinExistence type="predicted"/>
<dbReference type="PANTHER" id="PTHR14499:SF135">
    <property type="entry name" value="BTB DOMAIN-CONTAINING PROTEIN-RELATED"/>
    <property type="match status" value="1"/>
</dbReference>
<feature type="coiled-coil region" evidence="1">
    <location>
        <begin position="96"/>
        <end position="130"/>
    </location>
</feature>
<dbReference type="InterPro" id="IPR003131">
    <property type="entry name" value="T1-type_BTB"/>
</dbReference>
<dbReference type="GO" id="GO:0051260">
    <property type="term" value="P:protein homooligomerization"/>
    <property type="evidence" value="ECO:0007669"/>
    <property type="project" value="InterPro"/>
</dbReference>
<dbReference type="OrthoDB" id="2414723at2759"/>
<dbReference type="Gene3D" id="3.30.710.10">
    <property type="entry name" value="Potassium Channel Kv1.1, Chain A"/>
    <property type="match status" value="1"/>
</dbReference>
<evidence type="ECO:0000259" key="2">
    <source>
        <dbReference type="SMART" id="SM00225"/>
    </source>
</evidence>